<dbReference type="PANTHER" id="PTHR47986:SF34">
    <property type="entry name" value="RECEPTOR-LIKE KINASE TMK2"/>
    <property type="match status" value="1"/>
</dbReference>
<keyword evidence="5 13" id="KW-0732">Signal</keyword>
<evidence type="ECO:0000256" key="7">
    <source>
        <dbReference type="ARBA" id="ARBA00022989"/>
    </source>
</evidence>
<dbReference type="Gene3D" id="1.10.510.10">
    <property type="entry name" value="Transferase(Phosphotransferase) domain 1"/>
    <property type="match status" value="1"/>
</dbReference>
<proteinExistence type="inferred from homology"/>
<dbReference type="GO" id="GO:0005524">
    <property type="term" value="F:ATP binding"/>
    <property type="evidence" value="ECO:0007669"/>
    <property type="project" value="InterPro"/>
</dbReference>
<evidence type="ECO:0000256" key="9">
    <source>
        <dbReference type="ARBA" id="ARBA00023170"/>
    </source>
</evidence>
<dbReference type="PANTHER" id="PTHR47986">
    <property type="entry name" value="OSJNBA0070M12.3 PROTEIN"/>
    <property type="match status" value="1"/>
</dbReference>
<feature type="transmembrane region" description="Helical" evidence="12">
    <location>
        <begin position="411"/>
        <end position="434"/>
    </location>
</feature>
<feature type="domain" description="Protein kinase" evidence="14">
    <location>
        <begin position="462"/>
        <end position="762"/>
    </location>
</feature>
<evidence type="ECO:0000256" key="2">
    <source>
        <dbReference type="ARBA" id="ARBA00008684"/>
    </source>
</evidence>
<dbReference type="PROSITE" id="PS50011">
    <property type="entry name" value="PROTEIN_KINASE_DOM"/>
    <property type="match status" value="1"/>
</dbReference>
<evidence type="ECO:0000256" key="6">
    <source>
        <dbReference type="ARBA" id="ARBA00022737"/>
    </source>
</evidence>
<keyword evidence="10" id="KW-0325">Glycoprotein</keyword>
<evidence type="ECO:0000256" key="12">
    <source>
        <dbReference type="SAM" id="Phobius"/>
    </source>
</evidence>
<dbReference type="InterPro" id="IPR008271">
    <property type="entry name" value="Ser/Thr_kinase_AS"/>
</dbReference>
<dbReference type="InterPro" id="IPR011009">
    <property type="entry name" value="Kinase-like_dom_sf"/>
</dbReference>
<dbReference type="AlphaFoldDB" id="A0A2N9GJH1"/>
<dbReference type="InterPro" id="IPR001245">
    <property type="entry name" value="Ser-Thr/Tyr_kinase_cat_dom"/>
</dbReference>
<dbReference type="SUPFAM" id="SSF52058">
    <property type="entry name" value="L domain-like"/>
    <property type="match status" value="2"/>
</dbReference>
<accession>A0A2N9GJH1</accession>
<keyword evidence="3" id="KW-0433">Leucine-rich repeat</keyword>
<protein>
    <recommendedName>
        <fullName evidence="14">Protein kinase domain-containing protein</fullName>
    </recommendedName>
</protein>
<name>A0A2N9GJH1_FAGSY</name>
<reference evidence="15" key="1">
    <citation type="submission" date="2018-02" db="EMBL/GenBank/DDBJ databases">
        <authorList>
            <person name="Cohen D.B."/>
            <person name="Kent A.D."/>
        </authorList>
    </citation>
    <scope>NUCLEOTIDE SEQUENCE</scope>
</reference>
<evidence type="ECO:0000313" key="15">
    <source>
        <dbReference type="EMBL" id="SPC99608.1"/>
    </source>
</evidence>
<dbReference type="Pfam" id="PF00560">
    <property type="entry name" value="LRR_1"/>
    <property type="match status" value="2"/>
</dbReference>
<dbReference type="FunFam" id="1.10.510.10:FF:000198">
    <property type="entry name" value="receptor protein kinase TMK1"/>
    <property type="match status" value="1"/>
</dbReference>
<keyword evidence="4 12" id="KW-0812">Transmembrane</keyword>
<dbReference type="GO" id="GO:0016020">
    <property type="term" value="C:membrane"/>
    <property type="evidence" value="ECO:0007669"/>
    <property type="project" value="UniProtKB-SubCell"/>
</dbReference>
<evidence type="ECO:0000259" key="14">
    <source>
        <dbReference type="PROSITE" id="PS50011"/>
    </source>
</evidence>
<evidence type="ECO:0000256" key="10">
    <source>
        <dbReference type="ARBA" id="ARBA00023180"/>
    </source>
</evidence>
<evidence type="ECO:0000256" key="3">
    <source>
        <dbReference type="ARBA" id="ARBA00022614"/>
    </source>
</evidence>
<dbReference type="Gene3D" id="3.30.200.20">
    <property type="entry name" value="Phosphorylase Kinase, domain 1"/>
    <property type="match status" value="1"/>
</dbReference>
<feature type="compositionally biased region" description="Gly residues" evidence="11">
    <location>
        <begin position="389"/>
        <end position="398"/>
    </location>
</feature>
<dbReference type="GO" id="GO:0004672">
    <property type="term" value="F:protein kinase activity"/>
    <property type="evidence" value="ECO:0007669"/>
    <property type="project" value="InterPro"/>
</dbReference>
<dbReference type="SMART" id="SM00220">
    <property type="entry name" value="S_TKc"/>
    <property type="match status" value="1"/>
</dbReference>
<dbReference type="Gene3D" id="3.80.10.10">
    <property type="entry name" value="Ribonuclease Inhibitor"/>
    <property type="match status" value="2"/>
</dbReference>
<gene>
    <name evidence="15" type="ORF">FSB_LOCUS27490</name>
</gene>
<feature type="region of interest" description="Disordered" evidence="11">
    <location>
        <begin position="802"/>
        <end position="835"/>
    </location>
</feature>
<dbReference type="Pfam" id="PF07714">
    <property type="entry name" value="PK_Tyr_Ser-Thr"/>
    <property type="match status" value="1"/>
</dbReference>
<organism evidence="15">
    <name type="scientific">Fagus sylvatica</name>
    <name type="common">Beechnut</name>
    <dbReference type="NCBI Taxonomy" id="28930"/>
    <lineage>
        <taxon>Eukaryota</taxon>
        <taxon>Viridiplantae</taxon>
        <taxon>Streptophyta</taxon>
        <taxon>Embryophyta</taxon>
        <taxon>Tracheophyta</taxon>
        <taxon>Spermatophyta</taxon>
        <taxon>Magnoliopsida</taxon>
        <taxon>eudicotyledons</taxon>
        <taxon>Gunneridae</taxon>
        <taxon>Pentapetalae</taxon>
        <taxon>rosids</taxon>
        <taxon>fabids</taxon>
        <taxon>Fagales</taxon>
        <taxon>Fagaceae</taxon>
        <taxon>Fagus</taxon>
    </lineage>
</organism>
<feature type="signal peptide" evidence="13">
    <location>
        <begin position="1"/>
        <end position="23"/>
    </location>
</feature>
<comment type="similarity">
    <text evidence="2">Belongs to the protein kinase superfamily. Ser/Thr protein kinase family.</text>
</comment>
<dbReference type="FunFam" id="3.80.10.10:FF:000129">
    <property type="entry name" value="Leucine-rich repeat receptor-like kinase"/>
    <property type="match status" value="1"/>
</dbReference>
<keyword evidence="9" id="KW-0675">Receptor</keyword>
<evidence type="ECO:0000256" key="11">
    <source>
        <dbReference type="SAM" id="MobiDB-lite"/>
    </source>
</evidence>
<dbReference type="InterPro" id="IPR013210">
    <property type="entry name" value="LRR_N_plant-typ"/>
</dbReference>
<dbReference type="InterPro" id="IPR000719">
    <property type="entry name" value="Prot_kinase_dom"/>
</dbReference>
<feature type="compositionally biased region" description="Polar residues" evidence="11">
    <location>
        <begin position="802"/>
        <end position="820"/>
    </location>
</feature>
<dbReference type="InterPro" id="IPR052422">
    <property type="entry name" value="Auxin_Ser/Thr_Kinase"/>
</dbReference>
<evidence type="ECO:0000256" key="5">
    <source>
        <dbReference type="ARBA" id="ARBA00022729"/>
    </source>
</evidence>
<feature type="chain" id="PRO_5014737836" description="Protein kinase domain-containing protein" evidence="13">
    <location>
        <begin position="24"/>
        <end position="835"/>
    </location>
</feature>
<sequence>MGSVVLSLVFLFMFLSLSGFVRSDDAAVLDLLKKSITNSDSLGWTGSDSFQGNNFTGPFSSFAGVTSLTQIIAHTNGFTYFPPDFFNGMTSLQSIAIDANPFSSWTIPISIKEATSLQSFSATHTNLNGNIPDFLGSLVSLTELDLGFNNLIGQLPSTFSDSTIQTLLLNGQKSDTKLNGSISVLAKMTSLNSVWLHGNQFTGPIPDFSNLTQLSGRPTPKFGRNVDLDMRQGSNRFCTDVPGGTCDDRVNALLSVLEGFGYPKAFADNWQGNDPCDNWKGIVCLSGSKVSVVNFKEYGVVGYNFSQFFVASVNYEIEFCQDNFITGTIPTELTKLPNLVELDVSNNRLFGNVPSFRNGVKVSIDGNPDIGKDKSSAPSPSSAWLTNCPGGGGGGGGDSPASGEKKSKTGIIVGAVIGVVGGLLLVGAAVFCLLSNKKKRSGKVQSPNTVVIHPRHSGDQDAVKVTVAGGGVNGGTHDVLSPRSNGPGDIHVVEAGNMGNCTMGRRLQVKRMQTGPVGEKGLNEFMSEIAVLTKVRHRHLVALLGYCLDGNERLLVYEYMPQGTLSQHLFNWSELGLKPLEWTRRLTIALDVARGVEYLHGLAHQSFIHRDLKPSNILLGDDMRAKVADFGLVRLAPEGKFSVETKLAGTFGYLAPEYAVTGRVTTKVDLYSFGVILMELITGRKALDESQPEDSLHLVTWFRRMHLNKDTFSKAIDPTIDFDEETLASISTVAELAGYCTAREPYQRPDMGHAVNVLSSLVELWKPAEPEGEDIYGIDLDMPLPQALKKWQAFEGMSNLEESSSSFLPSGDNTQTSIPTRPSGFAESFTSTYGR</sequence>
<keyword evidence="6" id="KW-0677">Repeat</keyword>
<dbReference type="PROSITE" id="PS00108">
    <property type="entry name" value="PROTEIN_KINASE_ST"/>
    <property type="match status" value="1"/>
</dbReference>
<evidence type="ECO:0000256" key="8">
    <source>
        <dbReference type="ARBA" id="ARBA00023136"/>
    </source>
</evidence>
<dbReference type="SUPFAM" id="SSF56112">
    <property type="entry name" value="Protein kinase-like (PK-like)"/>
    <property type="match status" value="1"/>
</dbReference>
<dbReference type="InterPro" id="IPR001611">
    <property type="entry name" value="Leu-rich_rpt"/>
</dbReference>
<evidence type="ECO:0000256" key="4">
    <source>
        <dbReference type="ARBA" id="ARBA00022692"/>
    </source>
</evidence>
<feature type="region of interest" description="Disordered" evidence="11">
    <location>
        <begin position="367"/>
        <end position="405"/>
    </location>
</feature>
<keyword evidence="7 12" id="KW-1133">Transmembrane helix</keyword>
<evidence type="ECO:0000256" key="13">
    <source>
        <dbReference type="SAM" id="SignalP"/>
    </source>
</evidence>
<dbReference type="Pfam" id="PF08263">
    <property type="entry name" value="LRRNT_2"/>
    <property type="match status" value="1"/>
</dbReference>
<keyword evidence="8 12" id="KW-0472">Membrane</keyword>
<dbReference type="InterPro" id="IPR032675">
    <property type="entry name" value="LRR_dom_sf"/>
</dbReference>
<comment type="subcellular location">
    <subcellularLocation>
        <location evidence="1">Membrane</location>
        <topology evidence="1">Single-pass membrane protein</topology>
    </subcellularLocation>
</comment>
<dbReference type="EMBL" id="OIVN01001995">
    <property type="protein sequence ID" value="SPC99608.1"/>
    <property type="molecule type" value="Genomic_DNA"/>
</dbReference>
<evidence type="ECO:0000256" key="1">
    <source>
        <dbReference type="ARBA" id="ARBA00004167"/>
    </source>
</evidence>